<feature type="non-terminal residue" evidence="3">
    <location>
        <position position="919"/>
    </location>
</feature>
<reference evidence="3" key="1">
    <citation type="submission" date="2021-02" db="EMBL/GenBank/DDBJ databases">
        <authorList>
            <person name="Dougan E. K."/>
            <person name="Rhodes N."/>
            <person name="Thang M."/>
            <person name="Chan C."/>
        </authorList>
    </citation>
    <scope>NUCLEOTIDE SEQUENCE</scope>
</reference>
<feature type="compositionally biased region" description="Low complexity" evidence="2">
    <location>
        <begin position="574"/>
        <end position="583"/>
    </location>
</feature>
<evidence type="ECO:0000256" key="2">
    <source>
        <dbReference type="SAM" id="MobiDB-lite"/>
    </source>
</evidence>
<evidence type="ECO:0000256" key="1">
    <source>
        <dbReference type="SAM" id="Coils"/>
    </source>
</evidence>
<sequence length="919" mass="99568">MVQEDDDDEEEDEDTFGELPTIAPRLPSTSGGVEGMSGMKPTPTPPKPPINPTSTSLATAKATDSKQTKEGDGEEEEGDAFGELPGRPSGGVEGIGGVTPPVEAPRIPAAVEEGDGEDEEEEGDAFGELPDIVPLRRPSGGVEGIGGVTPPVEAPRIPAAVEEGDGEDEEEEGDAFGELPDIVPLRRPSGGVEGIGGVTPPVEAPRIPAAVEEGDGEDEEEEGDAFGELPDIVPLRRPSGGVEGIGGVTPPVEAPRIPAAVEEGDGEDEDQEVDAVGELQDKVPSRSPSGRTEGSSGGAAAATTQAESDKDPQVDVFRQRSYSDVVGAQPSLISLQGILALKKQGVKNTGSEGKFVLKSDFAYAITRLDRVERFLEERLGEQGSVSVRLAELEIAGRARTQLILGIDKRLEDLSAAVEKNKNRERDGRHRIENAANHTMHTVDKVKQVSGSLDETRDTLRGDLERMAKAFQALQLEVEDLNQSHEELREEAEELRCAMEFSGPRGPAMPGASPAGLAMAGFPAGGLPLPNAHALPPSSAAGHRAPSVAPASMRTSHATGQAVNGGQVAAVADVRSSGSMGSSSDVAPRRRVSVRHGEHSASSGGTGMDFEKYYQLKQQLDGSTYVQTQLLQDTNFLKLEVSGCARASEVKELFGQLQAIPHDLKRLEDMINKVAYSGKETDQKSLLNDFAAKWNPYAKKNLMTSVWTSWQEFVNRANRTRQALQRSRTVYARTHVTTRLRSWWYLMQKDRSEKQLMQISNQLEAHEAHLDNLSSTVAKHEKAATETARGFQHRVLEAEKALEIVGKEKASRQLVFEKFEQLDKRLEQELDMSKIWAAIVEVRGNFKLLEFSKMDQVDMNVDRKKVTDLDRELRAWLQHHEEALKTKASVLEIGEKADSKTVEQVLVLLARQADQLATLV</sequence>
<feature type="coiled-coil region" evidence="1">
    <location>
        <begin position="748"/>
        <end position="782"/>
    </location>
</feature>
<evidence type="ECO:0000313" key="3">
    <source>
        <dbReference type="EMBL" id="CAE8712114.1"/>
    </source>
</evidence>
<proteinExistence type="predicted"/>
<feature type="compositionally biased region" description="Gly residues" evidence="2">
    <location>
        <begin position="88"/>
        <end position="97"/>
    </location>
</feature>
<accession>A0A813KSW8</accession>
<dbReference type="AlphaFoldDB" id="A0A813KSW8"/>
<feature type="coiled-coil region" evidence="1">
    <location>
        <begin position="463"/>
        <end position="497"/>
    </location>
</feature>
<feature type="region of interest" description="Disordered" evidence="2">
    <location>
        <begin position="1"/>
        <end position="314"/>
    </location>
</feature>
<feature type="region of interest" description="Disordered" evidence="2">
    <location>
        <begin position="574"/>
        <end position="604"/>
    </location>
</feature>
<dbReference type="Proteomes" id="UP000626109">
    <property type="component" value="Unassembled WGS sequence"/>
</dbReference>
<feature type="compositionally biased region" description="Pro residues" evidence="2">
    <location>
        <begin position="42"/>
        <end position="51"/>
    </location>
</feature>
<gene>
    <name evidence="3" type="ORF">PGLA2088_LOCUS36848</name>
</gene>
<feature type="compositionally biased region" description="Acidic residues" evidence="2">
    <location>
        <begin position="162"/>
        <end position="175"/>
    </location>
</feature>
<feature type="compositionally biased region" description="Acidic residues" evidence="2">
    <location>
        <begin position="212"/>
        <end position="225"/>
    </location>
</feature>
<feature type="compositionally biased region" description="Acidic residues" evidence="2">
    <location>
        <begin position="262"/>
        <end position="275"/>
    </location>
</feature>
<keyword evidence="1" id="KW-0175">Coiled coil</keyword>
<name>A0A813KSW8_POLGL</name>
<feature type="compositionally biased region" description="Acidic residues" evidence="2">
    <location>
        <begin position="112"/>
        <end position="125"/>
    </location>
</feature>
<dbReference type="EMBL" id="CAJNNW010032269">
    <property type="protein sequence ID" value="CAE8712114.1"/>
    <property type="molecule type" value="Genomic_DNA"/>
</dbReference>
<protein>
    <submittedName>
        <fullName evidence="3">Uncharacterized protein</fullName>
    </submittedName>
</protein>
<feature type="compositionally biased region" description="Low complexity" evidence="2">
    <location>
        <begin position="292"/>
        <end position="306"/>
    </location>
</feature>
<feature type="compositionally biased region" description="Acidic residues" evidence="2">
    <location>
        <begin position="1"/>
        <end position="16"/>
    </location>
</feature>
<organism evidence="3 4">
    <name type="scientific">Polarella glacialis</name>
    <name type="common">Dinoflagellate</name>
    <dbReference type="NCBI Taxonomy" id="89957"/>
    <lineage>
        <taxon>Eukaryota</taxon>
        <taxon>Sar</taxon>
        <taxon>Alveolata</taxon>
        <taxon>Dinophyceae</taxon>
        <taxon>Suessiales</taxon>
        <taxon>Suessiaceae</taxon>
        <taxon>Polarella</taxon>
    </lineage>
</organism>
<evidence type="ECO:0000313" key="4">
    <source>
        <dbReference type="Proteomes" id="UP000626109"/>
    </source>
</evidence>
<comment type="caution">
    <text evidence="3">The sequence shown here is derived from an EMBL/GenBank/DDBJ whole genome shotgun (WGS) entry which is preliminary data.</text>
</comment>